<protein>
    <submittedName>
        <fullName evidence="2">Uncharacterized protein</fullName>
    </submittedName>
</protein>
<dbReference type="AlphaFoldDB" id="A0A559SRW0"/>
<dbReference type="EMBL" id="VISO01000003">
    <property type="protein sequence ID" value="TVZ65084.1"/>
    <property type="molecule type" value="Genomic_DNA"/>
</dbReference>
<organism evidence="2 3">
    <name type="scientific">Rhizobium mongolense USDA 1844</name>
    <dbReference type="NCBI Taxonomy" id="1079460"/>
    <lineage>
        <taxon>Bacteria</taxon>
        <taxon>Pseudomonadati</taxon>
        <taxon>Pseudomonadota</taxon>
        <taxon>Alphaproteobacteria</taxon>
        <taxon>Hyphomicrobiales</taxon>
        <taxon>Rhizobiaceae</taxon>
        <taxon>Rhizobium/Agrobacterium group</taxon>
        <taxon>Rhizobium</taxon>
    </lineage>
</organism>
<feature type="region of interest" description="Disordered" evidence="1">
    <location>
        <begin position="54"/>
        <end position="73"/>
    </location>
</feature>
<evidence type="ECO:0000256" key="1">
    <source>
        <dbReference type="SAM" id="MobiDB-lite"/>
    </source>
</evidence>
<dbReference type="RefSeq" id="WP_145611911.1">
    <property type="nucleotide sequence ID" value="NZ_ATTQ01000014.1"/>
</dbReference>
<gene>
    <name evidence="2" type="ORF">BCL32_5367</name>
</gene>
<feature type="compositionally biased region" description="Basic and acidic residues" evidence="1">
    <location>
        <begin position="54"/>
        <end position="65"/>
    </location>
</feature>
<dbReference type="Proteomes" id="UP000319824">
    <property type="component" value="Unassembled WGS sequence"/>
</dbReference>
<evidence type="ECO:0000313" key="2">
    <source>
        <dbReference type="EMBL" id="TVZ65084.1"/>
    </source>
</evidence>
<proteinExistence type="predicted"/>
<accession>A0A559SRW0</accession>
<name>A0A559SRW0_9HYPH</name>
<sequence>MVNSTIIAKDVMKLSYGRIEDCCPITAIQEAKNPLQVRLWSYCAIFFDHFGEHNSHDERDKDHSPHLTPRRRQ</sequence>
<evidence type="ECO:0000313" key="3">
    <source>
        <dbReference type="Proteomes" id="UP000319824"/>
    </source>
</evidence>
<reference evidence="2 3" key="1">
    <citation type="submission" date="2019-06" db="EMBL/GenBank/DDBJ databases">
        <title>Pac Bio to generate improved reference genome sequences for organisms with transposon mutant libraries (support for FEBA project).</title>
        <authorList>
            <person name="Blow M."/>
        </authorList>
    </citation>
    <scope>NUCLEOTIDE SEQUENCE [LARGE SCALE GENOMIC DNA]</scope>
    <source>
        <strain evidence="2 3">USDA 1844</strain>
    </source>
</reference>
<comment type="caution">
    <text evidence="2">The sequence shown here is derived from an EMBL/GenBank/DDBJ whole genome shotgun (WGS) entry which is preliminary data.</text>
</comment>